<gene>
    <name evidence="4" type="ORF">FP2506_17989</name>
</gene>
<protein>
    <recommendedName>
        <fullName evidence="2">Phosphoesterase</fullName>
        <ecNumber evidence="2">3.1.4.-</ecNumber>
    </recommendedName>
</protein>
<comment type="similarity">
    <text evidence="1 2">Belongs to the metallophosphoesterase superfamily. YfcE family.</text>
</comment>
<name>Q0G135_9HYPH</name>
<dbReference type="SUPFAM" id="SSF56300">
    <property type="entry name" value="Metallo-dependent phosphatases"/>
    <property type="match status" value="1"/>
</dbReference>
<dbReference type="EC" id="3.1.4.-" evidence="2"/>
<proteinExistence type="inferred from homology"/>
<dbReference type="Proteomes" id="UP000004310">
    <property type="component" value="Unassembled WGS sequence"/>
</dbReference>
<evidence type="ECO:0000256" key="2">
    <source>
        <dbReference type="RuleBase" id="RU362039"/>
    </source>
</evidence>
<evidence type="ECO:0000256" key="1">
    <source>
        <dbReference type="ARBA" id="ARBA00008950"/>
    </source>
</evidence>
<dbReference type="GO" id="GO:0046872">
    <property type="term" value="F:metal ion binding"/>
    <property type="evidence" value="ECO:0007669"/>
    <property type="project" value="UniProtKB-KW"/>
</dbReference>
<dbReference type="Pfam" id="PF12850">
    <property type="entry name" value="Metallophos_2"/>
    <property type="match status" value="1"/>
</dbReference>
<dbReference type="PANTHER" id="PTHR11124">
    <property type="entry name" value="VACUOLAR SORTING PROTEIN VPS29"/>
    <property type="match status" value="1"/>
</dbReference>
<comment type="cofactor">
    <cofactor evidence="2">
        <name>a divalent metal cation</name>
        <dbReference type="ChEBI" id="CHEBI:60240"/>
    </cofactor>
</comment>
<dbReference type="InterPro" id="IPR024654">
    <property type="entry name" value="Calcineurin-like_PHP_lpxH"/>
</dbReference>
<dbReference type="InterPro" id="IPR029052">
    <property type="entry name" value="Metallo-depent_PP-like"/>
</dbReference>
<keyword evidence="5" id="KW-1185">Reference proteome</keyword>
<feature type="domain" description="Calcineurin-like phosphoesterase" evidence="3">
    <location>
        <begin position="3"/>
        <end position="141"/>
    </location>
</feature>
<dbReference type="eggNOG" id="COG0622">
    <property type="taxonomic scope" value="Bacteria"/>
</dbReference>
<dbReference type="InterPro" id="IPR000979">
    <property type="entry name" value="Phosphodiesterase_MJ0936/Vps29"/>
</dbReference>
<dbReference type="Gene3D" id="3.60.21.10">
    <property type="match status" value="1"/>
</dbReference>
<dbReference type="HOGENOM" id="CLU_063749_3_1_5"/>
<sequence>MQRIGVISDTHGLLRPEAISKLEGVCQIVHAGDIGKPEIVSCLAGIAPVTTIRGNVDTADWAQAFPETACLDVAGRRIFVIHDRNDLAFDPAEEGYDLVISGHCHRPGFETVENVLYLNPGSAGPRRFKLPVTLATLDLEQSPLVPAIHQLV</sequence>
<evidence type="ECO:0000313" key="5">
    <source>
        <dbReference type="Proteomes" id="UP000004310"/>
    </source>
</evidence>
<evidence type="ECO:0000259" key="3">
    <source>
        <dbReference type="Pfam" id="PF12850"/>
    </source>
</evidence>
<keyword evidence="2" id="KW-0479">Metal-binding</keyword>
<dbReference type="GO" id="GO:0016787">
    <property type="term" value="F:hydrolase activity"/>
    <property type="evidence" value="ECO:0007669"/>
    <property type="project" value="UniProtKB-UniRule"/>
</dbReference>
<dbReference type="NCBIfam" id="TIGR00040">
    <property type="entry name" value="yfcE"/>
    <property type="match status" value="1"/>
</dbReference>
<dbReference type="STRING" id="217511.GCA_001463845_01886"/>
<dbReference type="AlphaFoldDB" id="Q0G135"/>
<organism evidence="4 5">
    <name type="scientific">Fulvimarina pelagi HTCC2506</name>
    <dbReference type="NCBI Taxonomy" id="314231"/>
    <lineage>
        <taxon>Bacteria</taxon>
        <taxon>Pseudomonadati</taxon>
        <taxon>Pseudomonadota</taxon>
        <taxon>Alphaproteobacteria</taxon>
        <taxon>Hyphomicrobiales</taxon>
        <taxon>Aurantimonadaceae</taxon>
        <taxon>Fulvimarina</taxon>
    </lineage>
</organism>
<accession>Q0G135</accession>
<dbReference type="RefSeq" id="WP_007068712.1">
    <property type="nucleotide sequence ID" value="NZ_DS022272.1"/>
</dbReference>
<dbReference type="EMBL" id="AATP01000005">
    <property type="protein sequence ID" value="EAU40804.1"/>
    <property type="molecule type" value="Genomic_DNA"/>
</dbReference>
<comment type="caution">
    <text evidence="4">The sequence shown here is derived from an EMBL/GenBank/DDBJ whole genome shotgun (WGS) entry which is preliminary data.</text>
</comment>
<evidence type="ECO:0000313" key="4">
    <source>
        <dbReference type="EMBL" id="EAU40804.1"/>
    </source>
</evidence>
<reference evidence="4 5" key="1">
    <citation type="journal article" date="2010" name="J. Bacteriol.">
        <title>Genome sequence of Fulvimarina pelagi HTCC2506T, a Mn(II)-oxidizing alphaproteobacterium possessing an aerobic anoxygenic photosynthetic gene cluster and Xanthorhodopsin.</title>
        <authorList>
            <person name="Kang I."/>
            <person name="Oh H.M."/>
            <person name="Lim S.I."/>
            <person name="Ferriera S."/>
            <person name="Giovannoni S.J."/>
            <person name="Cho J.C."/>
        </authorList>
    </citation>
    <scope>NUCLEOTIDE SEQUENCE [LARGE SCALE GENOMIC DNA]</scope>
    <source>
        <strain evidence="4 5">HTCC2506</strain>
    </source>
</reference>